<sequence>MSVASLLANPVVRIKDPVPSPGAMPVYWKERRKNYLCIQFLYFLPQLFKVLADCRLSSMLFSPSHTVLHVILALTDCPSCYSLPRTLPSMLFSPSQTVLHVIFSLTDCLPCYSLPHRLSFMLFSPSQTVLNVILSLTDCPSCYSHPQTVLHVILSLTDSPP</sequence>
<dbReference type="Proteomes" id="UP001176940">
    <property type="component" value="Unassembled WGS sequence"/>
</dbReference>
<evidence type="ECO:0000313" key="1">
    <source>
        <dbReference type="EMBL" id="CAJ0962670.1"/>
    </source>
</evidence>
<accession>A0ABN9M9V9</accession>
<comment type="caution">
    <text evidence="1">The sequence shown here is derived from an EMBL/GenBank/DDBJ whole genome shotgun (WGS) entry which is preliminary data.</text>
</comment>
<feature type="non-terminal residue" evidence="1">
    <location>
        <position position="161"/>
    </location>
</feature>
<gene>
    <name evidence="1" type="ORF">RIMI_LOCUS18339858</name>
</gene>
<reference evidence="1" key="1">
    <citation type="submission" date="2023-07" db="EMBL/GenBank/DDBJ databases">
        <authorList>
            <person name="Stuckert A."/>
        </authorList>
    </citation>
    <scope>NUCLEOTIDE SEQUENCE</scope>
</reference>
<name>A0ABN9M9V9_9NEOB</name>
<dbReference type="EMBL" id="CAUEEQ010055696">
    <property type="protein sequence ID" value="CAJ0962670.1"/>
    <property type="molecule type" value="Genomic_DNA"/>
</dbReference>
<evidence type="ECO:0000313" key="2">
    <source>
        <dbReference type="Proteomes" id="UP001176940"/>
    </source>
</evidence>
<organism evidence="1 2">
    <name type="scientific">Ranitomeya imitator</name>
    <name type="common">mimic poison frog</name>
    <dbReference type="NCBI Taxonomy" id="111125"/>
    <lineage>
        <taxon>Eukaryota</taxon>
        <taxon>Metazoa</taxon>
        <taxon>Chordata</taxon>
        <taxon>Craniata</taxon>
        <taxon>Vertebrata</taxon>
        <taxon>Euteleostomi</taxon>
        <taxon>Amphibia</taxon>
        <taxon>Batrachia</taxon>
        <taxon>Anura</taxon>
        <taxon>Neobatrachia</taxon>
        <taxon>Hyloidea</taxon>
        <taxon>Dendrobatidae</taxon>
        <taxon>Dendrobatinae</taxon>
        <taxon>Ranitomeya</taxon>
    </lineage>
</organism>
<keyword evidence="2" id="KW-1185">Reference proteome</keyword>
<proteinExistence type="predicted"/>
<protein>
    <submittedName>
        <fullName evidence="1">Uncharacterized protein</fullName>
    </submittedName>
</protein>